<evidence type="ECO:0000256" key="8">
    <source>
        <dbReference type="SAM" id="Phobius"/>
    </source>
</evidence>
<accession>A0A830EWZ8</accession>
<comment type="subcellular location">
    <subcellularLocation>
        <location evidence="1">Cell inner membrane</location>
        <topology evidence="1">Multi-pass membrane protein</topology>
    </subcellularLocation>
</comment>
<dbReference type="PANTHER" id="PTHR35011">
    <property type="entry name" value="2,3-DIKETO-L-GULONATE TRAP TRANSPORTER SMALL PERMEASE PROTEIN YIAM"/>
    <property type="match status" value="1"/>
</dbReference>
<dbReference type="AlphaFoldDB" id="A0A830EWZ8"/>
<dbReference type="InterPro" id="IPR055348">
    <property type="entry name" value="DctQ"/>
</dbReference>
<sequence length="179" mass="19780">MDIDQSLELRDDTVFDRVVLNVATFLFMIIVFLATVQVVVRVFELPIAGGAWWTTPVARYTLIFGTFFGAAVASRNDEHIKMDILRDTIETRSPRAAMAIDAVTQLIVVAFLAVAVYAAGLAGIENWGDRLLDLPIQSSYVYAGITLGLAVTLVYEVWNLFESLGVTTWTDKITTEVAE</sequence>
<evidence type="ECO:0000256" key="6">
    <source>
        <dbReference type="ARBA" id="ARBA00022989"/>
    </source>
</evidence>
<evidence type="ECO:0000256" key="5">
    <source>
        <dbReference type="ARBA" id="ARBA00022692"/>
    </source>
</evidence>
<comment type="caution">
    <text evidence="10">The sequence shown here is derived from an EMBL/GenBank/DDBJ whole genome shotgun (WGS) entry which is preliminary data.</text>
</comment>
<keyword evidence="4" id="KW-0997">Cell inner membrane</keyword>
<keyword evidence="5 8" id="KW-0812">Transmembrane</keyword>
<dbReference type="RefSeq" id="WP_188883928.1">
    <property type="nucleotide sequence ID" value="NZ_BMPF01000003.1"/>
</dbReference>
<evidence type="ECO:0000256" key="3">
    <source>
        <dbReference type="ARBA" id="ARBA00022475"/>
    </source>
</evidence>
<keyword evidence="7 8" id="KW-0472">Membrane</keyword>
<dbReference type="InterPro" id="IPR007387">
    <property type="entry name" value="TRAP_DctQ"/>
</dbReference>
<feature type="transmembrane region" description="Helical" evidence="8">
    <location>
        <begin position="18"/>
        <end position="37"/>
    </location>
</feature>
<dbReference type="EMBL" id="BMPF01000003">
    <property type="protein sequence ID" value="GGL39062.1"/>
    <property type="molecule type" value="Genomic_DNA"/>
</dbReference>
<protein>
    <recommendedName>
        <fullName evidence="9">Tripartite ATP-independent periplasmic transporters DctQ component domain-containing protein</fullName>
    </recommendedName>
</protein>
<evidence type="ECO:0000313" key="10">
    <source>
        <dbReference type="EMBL" id="GGL39062.1"/>
    </source>
</evidence>
<feature type="transmembrane region" description="Helical" evidence="8">
    <location>
        <begin position="96"/>
        <end position="119"/>
    </location>
</feature>
<evidence type="ECO:0000313" key="11">
    <source>
        <dbReference type="Proteomes" id="UP000628840"/>
    </source>
</evidence>
<dbReference type="OrthoDB" id="286714at2157"/>
<feature type="transmembrane region" description="Helical" evidence="8">
    <location>
        <begin position="139"/>
        <end position="158"/>
    </location>
</feature>
<evidence type="ECO:0000256" key="4">
    <source>
        <dbReference type="ARBA" id="ARBA00022519"/>
    </source>
</evidence>
<gene>
    <name evidence="10" type="ORF">GCM10009037_23450</name>
</gene>
<keyword evidence="3" id="KW-1003">Cell membrane</keyword>
<feature type="domain" description="Tripartite ATP-independent periplasmic transporters DctQ component" evidence="9">
    <location>
        <begin position="30"/>
        <end position="163"/>
    </location>
</feature>
<evidence type="ECO:0000259" key="9">
    <source>
        <dbReference type="Pfam" id="PF04290"/>
    </source>
</evidence>
<evidence type="ECO:0000256" key="2">
    <source>
        <dbReference type="ARBA" id="ARBA00022448"/>
    </source>
</evidence>
<keyword evidence="6 8" id="KW-1133">Transmembrane helix</keyword>
<proteinExistence type="predicted"/>
<feature type="transmembrane region" description="Helical" evidence="8">
    <location>
        <begin position="57"/>
        <end position="75"/>
    </location>
</feature>
<dbReference type="GO" id="GO:0015740">
    <property type="term" value="P:C4-dicarboxylate transport"/>
    <property type="evidence" value="ECO:0007669"/>
    <property type="project" value="TreeGrafter"/>
</dbReference>
<evidence type="ECO:0000256" key="7">
    <source>
        <dbReference type="ARBA" id="ARBA00023136"/>
    </source>
</evidence>
<evidence type="ECO:0000256" key="1">
    <source>
        <dbReference type="ARBA" id="ARBA00004429"/>
    </source>
</evidence>
<dbReference type="GO" id="GO:0005886">
    <property type="term" value="C:plasma membrane"/>
    <property type="evidence" value="ECO:0007669"/>
    <property type="project" value="UniProtKB-SubCell"/>
</dbReference>
<keyword evidence="2" id="KW-0813">Transport</keyword>
<dbReference type="GO" id="GO:0022857">
    <property type="term" value="F:transmembrane transporter activity"/>
    <property type="evidence" value="ECO:0007669"/>
    <property type="project" value="TreeGrafter"/>
</dbReference>
<organism evidence="10 11">
    <name type="scientific">Halarchaeum grantii</name>
    <dbReference type="NCBI Taxonomy" id="1193105"/>
    <lineage>
        <taxon>Archaea</taxon>
        <taxon>Methanobacteriati</taxon>
        <taxon>Methanobacteriota</taxon>
        <taxon>Stenosarchaea group</taxon>
        <taxon>Halobacteria</taxon>
        <taxon>Halobacteriales</taxon>
        <taxon>Halobacteriaceae</taxon>
    </lineage>
</organism>
<keyword evidence="11" id="KW-1185">Reference proteome</keyword>
<dbReference type="Proteomes" id="UP000628840">
    <property type="component" value="Unassembled WGS sequence"/>
</dbReference>
<dbReference type="PANTHER" id="PTHR35011:SF11">
    <property type="entry name" value="TRAP TRANSPORTER SMALL PERMEASE PROTEIN"/>
    <property type="match status" value="1"/>
</dbReference>
<dbReference type="Pfam" id="PF04290">
    <property type="entry name" value="DctQ"/>
    <property type="match status" value="1"/>
</dbReference>
<reference evidence="10 11" key="1">
    <citation type="journal article" date="2019" name="Int. J. Syst. Evol. Microbiol.">
        <title>The Global Catalogue of Microorganisms (GCM) 10K type strain sequencing project: providing services to taxonomists for standard genome sequencing and annotation.</title>
        <authorList>
            <consortium name="The Broad Institute Genomics Platform"/>
            <consortium name="The Broad Institute Genome Sequencing Center for Infectious Disease"/>
            <person name="Wu L."/>
            <person name="Ma J."/>
        </authorList>
    </citation>
    <scope>NUCLEOTIDE SEQUENCE [LARGE SCALE GENOMIC DNA]</scope>
    <source>
        <strain evidence="10 11">JCM 19585</strain>
    </source>
</reference>
<name>A0A830EWZ8_9EURY</name>